<dbReference type="EMBL" id="FMSV02000423">
    <property type="protein sequence ID" value="SEH06038.1"/>
    <property type="molecule type" value="Genomic_DNA"/>
</dbReference>
<protein>
    <submittedName>
        <fullName evidence="1">Uncharacterized protein</fullName>
    </submittedName>
</protein>
<dbReference type="AlphaFoldDB" id="A0A1H6F7C2"/>
<reference evidence="1 2" key="1">
    <citation type="submission" date="2016-10" db="EMBL/GenBank/DDBJ databases">
        <authorList>
            <person name="de Groot N.N."/>
        </authorList>
    </citation>
    <scope>NUCLEOTIDE SEQUENCE [LARGE SCALE GENOMIC DNA]</scope>
    <source>
        <strain evidence="1">MBHS1</strain>
    </source>
</reference>
<evidence type="ECO:0000313" key="2">
    <source>
        <dbReference type="Proteomes" id="UP000236724"/>
    </source>
</evidence>
<evidence type="ECO:0000313" key="1">
    <source>
        <dbReference type="EMBL" id="SEH06038.1"/>
    </source>
</evidence>
<accession>A0A1H6F7C2</accession>
<gene>
    <name evidence="1" type="ORF">MBHS_01893</name>
</gene>
<organism evidence="1 2">
    <name type="scientific">Candidatus Venteria ishoeyi</name>
    <dbReference type="NCBI Taxonomy" id="1899563"/>
    <lineage>
        <taxon>Bacteria</taxon>
        <taxon>Pseudomonadati</taxon>
        <taxon>Pseudomonadota</taxon>
        <taxon>Gammaproteobacteria</taxon>
        <taxon>Thiotrichales</taxon>
        <taxon>Thiotrichaceae</taxon>
        <taxon>Venteria</taxon>
    </lineage>
</organism>
<sequence>MTTEAEKIALYIEANADNAAPDKDREWGDENVLI</sequence>
<keyword evidence="2" id="KW-1185">Reference proteome</keyword>
<proteinExistence type="predicted"/>
<name>A0A1H6F7C2_9GAMM</name>
<dbReference type="Proteomes" id="UP000236724">
    <property type="component" value="Unassembled WGS sequence"/>
</dbReference>